<keyword evidence="2" id="KW-0472">Membrane</keyword>
<feature type="transmembrane region" description="Helical" evidence="2">
    <location>
        <begin position="1246"/>
        <end position="1265"/>
    </location>
</feature>
<dbReference type="PROSITE" id="PS50096">
    <property type="entry name" value="IQ"/>
    <property type="match status" value="1"/>
</dbReference>
<feature type="region of interest" description="Disordered" evidence="1">
    <location>
        <begin position="1133"/>
        <end position="1164"/>
    </location>
</feature>
<name>A0A5A8ECT5_CAFRO</name>
<protein>
    <submittedName>
        <fullName evidence="3">Uncharacterized protein</fullName>
    </submittedName>
</protein>
<evidence type="ECO:0000256" key="1">
    <source>
        <dbReference type="SAM" id="MobiDB-lite"/>
    </source>
</evidence>
<dbReference type="Proteomes" id="UP000322899">
    <property type="component" value="Unassembled WGS sequence"/>
</dbReference>
<dbReference type="EMBL" id="VLTO01000029">
    <property type="protein sequence ID" value="KAA0173740.1"/>
    <property type="molecule type" value="Genomic_DNA"/>
</dbReference>
<reference evidence="3 4" key="1">
    <citation type="submission" date="2019-07" db="EMBL/GenBank/DDBJ databases">
        <title>Genomes of Cafeteria roenbergensis.</title>
        <authorList>
            <person name="Fischer M.G."/>
            <person name="Hackl T."/>
            <person name="Roman M."/>
        </authorList>
    </citation>
    <scope>NUCLEOTIDE SEQUENCE [LARGE SCALE GENOMIC DNA]</scope>
    <source>
        <strain evidence="3 4">E4-10P</strain>
    </source>
</reference>
<sequence>MALRLSSSSGVAVFARELLLGAASAGSAVEAVGVARNAAGRVGYGSVAFRVGTGASSALRVRASVSGASAGTAQHGDALSISASAEASLCGGAKALSLSGSPSWSLRLVGLAPLNSSWPLPAVSVADLDAALQRAWSKRASPARWSVAGGTLPAGHSAEFEVSATAAVASGGAALQTLSGSARAQVSVTATAGLSALLSSSSGSEIGGTEGSAVAATVRDLDGLEGAASAVLEGGIVTLRVGCGQPGLSGCGSSSGSSRSVTACALRSSALYEVEVRAVRPSDGAEGSAVLRVRTSARPSGGLLAVSATSTDAGPATGPWSSSLAVAVPALAADSVAFEARGLAGAVTVSFVAFKPTVAAAEALAASPSSAQARLDAVMGAQRTVLSSGVSAQSPTVALPAGAGEWGVLVIGAVAQSADGGVSVSLSAASGGALLVQAMSPVAVHAARDLSDEVLVASQLGNASTDDASASVAAAAALIWNSSSAGGGIAASAADALALGDTEGALSRVAGAASLLGAVSASQSRSASKCARELILLGQDGATGPHASCSGRGRCSLSGQAPECAAVLARAIGATANADDRRAAASAGEQELADAGCRASCVCLAGRKGSACGLSEAASAAQAAAMGSLLRTLHGAATQAGDGSSADQLASAASGVRAAVSGDPEGVDGISAGLALDTLETLSTVSAASSREGGGNETTGSIPAELASHVCSALSGLLASGVARASSKGSASLTGGQQPGRRLSAASLAELDEAAARAWDAARTAFHARRLLAPAALQGFVSVGGSYADGTVTISAAGASSGVGLAEQAGAGVGALAARGGGTLVTTAWSRGASPFAAAAAAARLQEAADAARAAAVSRADAASNASLGDSQLDSGTVAAMAVSAASSVGQVTEVTMLVPAGGGAQQGLESGFATLLADEGCLARGGANGSLAATYGVDVAAGQSAAAGLVTASPALGVASPHVRCLREPLLLRLPLPAGMTAADFVPRWWSEETGSWATGGVVVLSVDEASRTAVVATTHLTGFAATAEAVLARVRLPSLSRDVGRLRNYLRPENALPALVIGGIVLAFAIAWVVAWRYDQADRTRARYMAARRALVLAYGFTGVPTHEQARSFKRLQRLRRLEEQGIRRKLRRARRQREAGGQVVPGESHGGARSSTISRSARRGSVAAAGGGAAAQVDGAWFNDPRSAPAAEPRSSTRESSALSQYSRWVCQLFMMKLRSDHPLSFCTAPPEALVTFTRTQRVLVLCVLWILSMSVAAAFFGKQPASIEVRAGVVLLSALCMLPATFLLPFVFRYVSSLRSVTATVGSRAPAMREWASAVASTDRSAAKRRTPLERRRRDSQLGADTASRRFQGGRAAGGGAGAAVAEGVVTKSALEASAGKALRSAYRRAGCCGCLGGAWLVGAGIVLGSVYIGQVVAAVLFVMLLDSPLALEACLTIAGLEGALLVSVAGVLVFLWWDARRAHSRALVIAFEGGGVNRLLRAQVEEELRRRHRRQALMDAKAADAAVLSVTRRAMRGPRVVLDAAGVEIIVARLWTSRLVKPAPSGGSVLPPALRRFQAAAATVLVRDVLGRHLEDAGVLEASSRRSSVSAGRASGLGSPSGAESGSFVSGSARPIARLAWRQMEEECAVQIQAAWRGHIGRRSALRMYELQVWEEDLALERGCLTGLVYAVAMLLLGAGTFICLVFGVLFTPEQARVWLLTSLASFALDLLVQKPVVIFCNAVALTVWGACTGRTASWANVSPNFVGAGGAWMGVL</sequence>
<dbReference type="CDD" id="cd23767">
    <property type="entry name" value="IQCD"/>
    <property type="match status" value="1"/>
</dbReference>
<feature type="transmembrane region" description="Helical" evidence="2">
    <location>
        <begin position="1673"/>
        <end position="1695"/>
    </location>
</feature>
<organism evidence="3 4">
    <name type="scientific">Cafeteria roenbergensis</name>
    <name type="common">Marine flagellate</name>
    <dbReference type="NCBI Taxonomy" id="33653"/>
    <lineage>
        <taxon>Eukaryota</taxon>
        <taxon>Sar</taxon>
        <taxon>Stramenopiles</taxon>
        <taxon>Bigyra</taxon>
        <taxon>Opalozoa</taxon>
        <taxon>Bicosoecida</taxon>
        <taxon>Cafeteriaceae</taxon>
        <taxon>Cafeteria</taxon>
    </lineage>
</organism>
<comment type="caution">
    <text evidence="3">The sequence shown here is derived from an EMBL/GenBank/DDBJ whole genome shotgun (WGS) entry which is preliminary data.</text>
</comment>
<evidence type="ECO:0000313" key="3">
    <source>
        <dbReference type="EMBL" id="KAA0173740.1"/>
    </source>
</evidence>
<feature type="transmembrane region" description="Helical" evidence="2">
    <location>
        <begin position="1277"/>
        <end position="1296"/>
    </location>
</feature>
<feature type="region of interest" description="Disordered" evidence="1">
    <location>
        <begin position="1595"/>
        <end position="1614"/>
    </location>
</feature>
<feature type="compositionally biased region" description="Low complexity" evidence="1">
    <location>
        <begin position="1154"/>
        <end position="1164"/>
    </location>
</feature>
<feature type="transmembrane region" description="Helical" evidence="2">
    <location>
        <begin position="1402"/>
        <end position="1430"/>
    </location>
</feature>
<feature type="transmembrane region" description="Helical" evidence="2">
    <location>
        <begin position="1442"/>
        <end position="1462"/>
    </location>
</feature>
<accession>A0A5A8ECT5</accession>
<keyword evidence="2" id="KW-0812">Transmembrane</keyword>
<evidence type="ECO:0000313" key="4">
    <source>
        <dbReference type="Proteomes" id="UP000322899"/>
    </source>
</evidence>
<feature type="transmembrane region" description="Helical" evidence="2">
    <location>
        <begin position="1057"/>
        <end position="1080"/>
    </location>
</feature>
<gene>
    <name evidence="3" type="ORF">FNF27_04688</name>
</gene>
<keyword evidence="2" id="KW-1133">Transmembrane helix</keyword>
<proteinExistence type="predicted"/>
<evidence type="ECO:0000256" key="2">
    <source>
        <dbReference type="SAM" id="Phobius"/>
    </source>
</evidence>